<feature type="transmembrane region" description="Helical" evidence="4">
    <location>
        <begin position="6"/>
        <end position="32"/>
    </location>
</feature>
<keyword evidence="4" id="KW-0812">Transmembrane</keyword>
<keyword evidence="2 6" id="KW-0808">Transferase</keyword>
<evidence type="ECO:0000256" key="3">
    <source>
        <dbReference type="ARBA" id="ARBA00023315"/>
    </source>
</evidence>
<comment type="pathway">
    <text evidence="1">Lipid metabolism.</text>
</comment>
<dbReference type="AlphaFoldDB" id="A0A1A9I166"/>
<dbReference type="RefSeq" id="WP_067755232.1">
    <property type="nucleotide sequence ID" value="NZ_CP015772.1"/>
</dbReference>
<evidence type="ECO:0000313" key="7">
    <source>
        <dbReference type="Proteomes" id="UP000077667"/>
    </source>
</evidence>
<keyword evidence="4" id="KW-1133">Transmembrane helix</keyword>
<dbReference type="PANTHER" id="PTHR10434">
    <property type="entry name" value="1-ACYL-SN-GLYCEROL-3-PHOSPHATE ACYLTRANSFERASE"/>
    <property type="match status" value="1"/>
</dbReference>
<evidence type="ECO:0000313" key="6">
    <source>
        <dbReference type="EMBL" id="ANH81263.1"/>
    </source>
</evidence>
<accession>A0A1A9I166</accession>
<dbReference type="STRING" id="1176587.A8C56_09945"/>
<dbReference type="OrthoDB" id="9803035at2"/>
<dbReference type="SUPFAM" id="SSF69593">
    <property type="entry name" value="Glycerol-3-phosphate (1)-acyltransferase"/>
    <property type="match status" value="1"/>
</dbReference>
<evidence type="ECO:0000256" key="2">
    <source>
        <dbReference type="ARBA" id="ARBA00022679"/>
    </source>
</evidence>
<dbReference type="EMBL" id="CP015772">
    <property type="protein sequence ID" value="ANH81263.1"/>
    <property type="molecule type" value="Genomic_DNA"/>
</dbReference>
<dbReference type="Proteomes" id="UP000077667">
    <property type="component" value="Chromosome"/>
</dbReference>
<gene>
    <name evidence="6" type="ORF">A8C56_09945</name>
</gene>
<keyword evidence="4" id="KW-0472">Membrane</keyword>
<dbReference type="PANTHER" id="PTHR10434:SF11">
    <property type="entry name" value="1-ACYL-SN-GLYCEROL-3-PHOSPHATE ACYLTRANSFERASE"/>
    <property type="match status" value="1"/>
</dbReference>
<dbReference type="KEGG" id="nia:A8C56_09945"/>
<proteinExistence type="predicted"/>
<dbReference type="CDD" id="cd07989">
    <property type="entry name" value="LPLAT_AGPAT-like"/>
    <property type="match status" value="1"/>
</dbReference>
<evidence type="ECO:0000256" key="4">
    <source>
        <dbReference type="SAM" id="Phobius"/>
    </source>
</evidence>
<keyword evidence="7" id="KW-1185">Reference proteome</keyword>
<dbReference type="InterPro" id="IPR002123">
    <property type="entry name" value="Plipid/glycerol_acylTrfase"/>
</dbReference>
<evidence type="ECO:0000256" key="1">
    <source>
        <dbReference type="ARBA" id="ARBA00005189"/>
    </source>
</evidence>
<sequence length="256" mass="29579">MFRLMYNIWAAFVFVVILLLIFPFAVVAAFGGRVRGGNWMYRLCIIWSDIWFTLMGIRVEKIFDAPFEDDKKYILIANHISYLDIPVMVNVFRKPMRPLGKAEMGKVPVFGFIYNRVVVSVDRNSAAARAKSIRLLRSIINKGISVFVFPEGTFNETRQPLKQFYNGAFKLALETRTPIRPVLFLDTYNRMPYTKLFSLNPGKCRVVFLEEVPVDGFRENDHEALKQQVYALMEQKLLACKAAWATPENNSEKKND</sequence>
<reference evidence="6 7" key="1">
    <citation type="submission" date="2016-05" db="EMBL/GenBank/DDBJ databases">
        <title>Niabella ginsenosidivorans BS26 whole genome sequencing.</title>
        <authorList>
            <person name="Im W.T."/>
            <person name="Siddiqi M.Z."/>
        </authorList>
    </citation>
    <scope>NUCLEOTIDE SEQUENCE [LARGE SCALE GENOMIC DNA]</scope>
    <source>
        <strain evidence="6 7">BS26</strain>
    </source>
</reference>
<evidence type="ECO:0000259" key="5">
    <source>
        <dbReference type="SMART" id="SM00563"/>
    </source>
</evidence>
<protein>
    <submittedName>
        <fullName evidence="6">Acyl-phosphate glycerol 3-phosphate acyltransferase</fullName>
    </submittedName>
</protein>
<name>A0A1A9I166_9BACT</name>
<feature type="domain" description="Phospholipid/glycerol acyltransferase" evidence="5">
    <location>
        <begin position="73"/>
        <end position="187"/>
    </location>
</feature>
<dbReference type="Pfam" id="PF01553">
    <property type="entry name" value="Acyltransferase"/>
    <property type="match status" value="1"/>
</dbReference>
<dbReference type="GO" id="GO:0003841">
    <property type="term" value="F:1-acylglycerol-3-phosphate O-acyltransferase activity"/>
    <property type="evidence" value="ECO:0007669"/>
    <property type="project" value="TreeGrafter"/>
</dbReference>
<keyword evidence="3 6" id="KW-0012">Acyltransferase</keyword>
<dbReference type="GO" id="GO:0006654">
    <property type="term" value="P:phosphatidic acid biosynthetic process"/>
    <property type="evidence" value="ECO:0007669"/>
    <property type="project" value="TreeGrafter"/>
</dbReference>
<organism evidence="6 7">
    <name type="scientific">Niabella ginsenosidivorans</name>
    <dbReference type="NCBI Taxonomy" id="1176587"/>
    <lineage>
        <taxon>Bacteria</taxon>
        <taxon>Pseudomonadati</taxon>
        <taxon>Bacteroidota</taxon>
        <taxon>Chitinophagia</taxon>
        <taxon>Chitinophagales</taxon>
        <taxon>Chitinophagaceae</taxon>
        <taxon>Niabella</taxon>
    </lineage>
</organism>
<dbReference type="SMART" id="SM00563">
    <property type="entry name" value="PlsC"/>
    <property type="match status" value="1"/>
</dbReference>